<organism evidence="1 2">
    <name type="scientific">Lasiodiplodia mahajangana</name>
    <dbReference type="NCBI Taxonomy" id="1108764"/>
    <lineage>
        <taxon>Eukaryota</taxon>
        <taxon>Fungi</taxon>
        <taxon>Dikarya</taxon>
        <taxon>Ascomycota</taxon>
        <taxon>Pezizomycotina</taxon>
        <taxon>Dothideomycetes</taxon>
        <taxon>Dothideomycetes incertae sedis</taxon>
        <taxon>Botryosphaeriales</taxon>
        <taxon>Botryosphaeriaceae</taxon>
        <taxon>Lasiodiplodia</taxon>
    </lineage>
</organism>
<evidence type="ECO:0000313" key="2">
    <source>
        <dbReference type="Proteomes" id="UP001153332"/>
    </source>
</evidence>
<dbReference type="EMBL" id="JAPUUL010000444">
    <property type="protein sequence ID" value="KAJ8130687.1"/>
    <property type="molecule type" value="Genomic_DNA"/>
</dbReference>
<comment type="caution">
    <text evidence="1">The sequence shown here is derived from an EMBL/GenBank/DDBJ whole genome shotgun (WGS) entry which is preliminary data.</text>
</comment>
<keyword evidence="2" id="KW-1185">Reference proteome</keyword>
<protein>
    <submittedName>
        <fullName evidence="1">Uncharacterized protein</fullName>
    </submittedName>
</protein>
<evidence type="ECO:0000313" key="1">
    <source>
        <dbReference type="EMBL" id="KAJ8130687.1"/>
    </source>
</evidence>
<name>A0ACC2JT54_9PEZI</name>
<gene>
    <name evidence="1" type="ORF">O1611_g2940</name>
</gene>
<accession>A0ACC2JT54</accession>
<dbReference type="Proteomes" id="UP001153332">
    <property type="component" value="Unassembled WGS sequence"/>
</dbReference>
<reference evidence="1" key="1">
    <citation type="submission" date="2022-12" db="EMBL/GenBank/DDBJ databases">
        <title>Genome Sequence of Lasiodiplodia mahajangana.</title>
        <authorList>
            <person name="Buettner E."/>
        </authorList>
    </citation>
    <scope>NUCLEOTIDE SEQUENCE</scope>
    <source>
        <strain evidence="1">VT137</strain>
    </source>
</reference>
<sequence>MQTTSFDLESGRTSVSDSVRHATGQEGGIPLHETPAHVNYPTHNLCKASIESLPENTPTQFLVEQPVVTDEQNPSQGTIELCQASIEGPKNDTESWEINASHRSYSHVESTGLRSTSSAGTSESSVYLTLAGLNNATWAFRHHKANILQPIHKRKTYTVPWIRFPWGRALKVQNESNPSKWRRPNEDSDFRINLAELQRMRLRKLQCKLVEHVGYMRKFDKEPPEWENDLDTYTKAIRDYDYMTTRCQLPRDPFLITGERNIDSFVIHRNIGDVLKLSEHSTSIPVDGPWETDTQPIGGTRNNTVRRGYKLQLKERIVIAAIAGAFLVAPMWLMVLHNTLYTCLISTTAFVTVFGLILAWSLDGAKEVMSGTAAYAAVLVVFVGLGHT</sequence>
<proteinExistence type="predicted"/>